<comment type="catalytic activity">
    <reaction evidence="1">
        <text>2-dehydro-3-deoxy-6-phospho-D-gluconate = D-glyceraldehyde 3-phosphate + pyruvate</text>
        <dbReference type="Rhea" id="RHEA:17089"/>
        <dbReference type="ChEBI" id="CHEBI:15361"/>
        <dbReference type="ChEBI" id="CHEBI:57569"/>
        <dbReference type="ChEBI" id="CHEBI:59776"/>
        <dbReference type="EC" id="4.1.2.14"/>
    </reaction>
</comment>
<dbReference type="CDD" id="cd00452">
    <property type="entry name" value="KDPG_aldolase"/>
    <property type="match status" value="1"/>
</dbReference>
<dbReference type="RefSeq" id="WP_377005761.1">
    <property type="nucleotide sequence ID" value="NZ_JBHSGG010000048.1"/>
</dbReference>
<dbReference type="PROSITE" id="PS00159">
    <property type="entry name" value="ALDOLASE_KDPG_KHG_1"/>
    <property type="match status" value="1"/>
</dbReference>
<keyword evidence="9" id="KW-1185">Reference proteome</keyword>
<protein>
    <recommendedName>
        <fullName evidence="5">2-dehydro-3-deoxy-phosphogluconate aldolase</fullName>
        <ecNumber evidence="5">4.1.2.14</ecNumber>
    </recommendedName>
</protein>
<dbReference type="InterPro" id="IPR013785">
    <property type="entry name" value="Aldolase_TIM"/>
</dbReference>
<comment type="caution">
    <text evidence="8">The sequence shown here is derived from an EMBL/GenBank/DDBJ whole genome shotgun (WGS) entry which is preliminary data.</text>
</comment>
<reference evidence="9" key="1">
    <citation type="journal article" date="2019" name="Int. J. Syst. Evol. Microbiol.">
        <title>The Global Catalogue of Microorganisms (GCM) 10K type strain sequencing project: providing services to taxonomists for standard genome sequencing and annotation.</title>
        <authorList>
            <consortium name="The Broad Institute Genomics Platform"/>
            <consortium name="The Broad Institute Genome Sequencing Center for Infectious Disease"/>
            <person name="Wu L."/>
            <person name="Ma J."/>
        </authorList>
    </citation>
    <scope>NUCLEOTIDE SEQUENCE [LARGE SCALE GENOMIC DNA]</scope>
    <source>
        <strain evidence="9">CGMCC 1.13574</strain>
    </source>
</reference>
<evidence type="ECO:0000256" key="1">
    <source>
        <dbReference type="ARBA" id="ARBA00000654"/>
    </source>
</evidence>
<evidence type="ECO:0000313" key="9">
    <source>
        <dbReference type="Proteomes" id="UP001595892"/>
    </source>
</evidence>
<evidence type="ECO:0000256" key="7">
    <source>
        <dbReference type="ARBA" id="ARBA00023277"/>
    </source>
</evidence>
<sequence>MTDLSTLAARQSEARALMQRAGVLPVVTVASAEQGVAIARALLAGGLPAIEVTLRSPAALDAIVAIRQAVPEAEVGAGTVLDAAQLRQALDAGAGFIVSPGTPADVADAFAEAPVPVIPGAATPTELIALYNRGFRVAKLFPASSVGGVGLLKSLQGPLPGIRICPTGGIGEANAAEYLALSNVGCIGGSWMLKQAWIDAGDFEAVTAAARRAREIVERARAG</sequence>
<evidence type="ECO:0000256" key="4">
    <source>
        <dbReference type="ARBA" id="ARBA00011233"/>
    </source>
</evidence>
<dbReference type="NCBIfam" id="TIGR01182">
    <property type="entry name" value="eda"/>
    <property type="match status" value="1"/>
</dbReference>
<evidence type="ECO:0000313" key="8">
    <source>
        <dbReference type="EMBL" id="MFC4729676.1"/>
    </source>
</evidence>
<gene>
    <name evidence="8" type="primary">eda</name>
    <name evidence="8" type="ORF">ACFO3Q_16020</name>
</gene>
<keyword evidence="7" id="KW-0119">Carbohydrate metabolism</keyword>
<dbReference type="Pfam" id="PF01081">
    <property type="entry name" value="Aldolase"/>
    <property type="match status" value="1"/>
</dbReference>
<evidence type="ECO:0000256" key="2">
    <source>
        <dbReference type="ARBA" id="ARBA00004736"/>
    </source>
</evidence>
<comment type="similarity">
    <text evidence="3">Belongs to the KHG/KDPG aldolase family.</text>
</comment>
<evidence type="ECO:0000256" key="5">
    <source>
        <dbReference type="ARBA" id="ARBA00013063"/>
    </source>
</evidence>
<dbReference type="InterPro" id="IPR000887">
    <property type="entry name" value="Aldlse_KDPG_KHG"/>
</dbReference>
<dbReference type="SUPFAM" id="SSF51569">
    <property type="entry name" value="Aldolase"/>
    <property type="match status" value="1"/>
</dbReference>
<dbReference type="EMBL" id="JBHSGG010000048">
    <property type="protein sequence ID" value="MFC4729676.1"/>
    <property type="molecule type" value="Genomic_DNA"/>
</dbReference>
<proteinExistence type="inferred from homology"/>
<name>A0ABV9NN05_9GAMM</name>
<dbReference type="Gene3D" id="3.20.20.70">
    <property type="entry name" value="Aldolase class I"/>
    <property type="match status" value="1"/>
</dbReference>
<comment type="pathway">
    <text evidence="2">Carbohydrate acid metabolism; 2-dehydro-3-deoxy-D-gluconate degradation; D-glyceraldehyde 3-phosphate and pyruvate from 2-dehydro-3-deoxy-D-gluconate: step 2/2.</text>
</comment>
<dbReference type="GO" id="GO:0008675">
    <property type="term" value="F:2-dehydro-3-deoxy-phosphogluconate aldolase activity"/>
    <property type="evidence" value="ECO:0007669"/>
    <property type="project" value="UniProtKB-EC"/>
</dbReference>
<dbReference type="Proteomes" id="UP001595892">
    <property type="component" value="Unassembled WGS sequence"/>
</dbReference>
<dbReference type="PANTHER" id="PTHR30246:SF1">
    <property type="entry name" value="2-DEHYDRO-3-DEOXY-6-PHOSPHOGALACTONATE ALDOLASE-RELATED"/>
    <property type="match status" value="1"/>
</dbReference>
<comment type="subunit">
    <text evidence="4">Homotrimer.</text>
</comment>
<accession>A0ABV9NN05</accession>
<evidence type="ECO:0000256" key="6">
    <source>
        <dbReference type="ARBA" id="ARBA00023239"/>
    </source>
</evidence>
<dbReference type="GO" id="GO:0008700">
    <property type="term" value="F:(R,S)-4-hydroxy-2-oxoglutarate aldolase activity"/>
    <property type="evidence" value="ECO:0007669"/>
    <property type="project" value="UniProtKB-EC"/>
</dbReference>
<organism evidence="8 9">
    <name type="scientific">Coralloluteibacterium thermophilum</name>
    <dbReference type="NCBI Taxonomy" id="2707049"/>
    <lineage>
        <taxon>Bacteria</taxon>
        <taxon>Pseudomonadati</taxon>
        <taxon>Pseudomonadota</taxon>
        <taxon>Gammaproteobacteria</taxon>
        <taxon>Lysobacterales</taxon>
        <taxon>Lysobacteraceae</taxon>
        <taxon>Coralloluteibacterium</taxon>
    </lineage>
</organism>
<dbReference type="InterPro" id="IPR031337">
    <property type="entry name" value="KDPG/KHG_AS_1"/>
</dbReference>
<keyword evidence="6 8" id="KW-0456">Lyase</keyword>
<evidence type="ECO:0000256" key="3">
    <source>
        <dbReference type="ARBA" id="ARBA00006906"/>
    </source>
</evidence>
<dbReference type="EC" id="4.1.2.14" evidence="5"/>
<dbReference type="PANTHER" id="PTHR30246">
    <property type="entry name" value="2-KETO-3-DEOXY-6-PHOSPHOGLUCONATE ALDOLASE"/>
    <property type="match status" value="1"/>
</dbReference>
<dbReference type="NCBIfam" id="NF004325">
    <property type="entry name" value="PRK05718.1"/>
    <property type="match status" value="1"/>
</dbReference>